<protein>
    <submittedName>
        <fullName evidence="1">Uncharacterized protein</fullName>
    </submittedName>
</protein>
<evidence type="ECO:0000313" key="1">
    <source>
        <dbReference type="EMBL" id="SDM43132.1"/>
    </source>
</evidence>
<dbReference type="SUPFAM" id="SSF160424">
    <property type="entry name" value="BH3703-like"/>
    <property type="match status" value="1"/>
</dbReference>
<dbReference type="RefSeq" id="WP_090012433.1">
    <property type="nucleotide sequence ID" value="NZ_FNET01000021.1"/>
</dbReference>
<proteinExistence type="predicted"/>
<dbReference type="InterPro" id="IPR036170">
    <property type="entry name" value="YezG-like_sf"/>
</dbReference>
<evidence type="ECO:0000313" key="2">
    <source>
        <dbReference type="Proteomes" id="UP000199682"/>
    </source>
</evidence>
<gene>
    <name evidence="1" type="ORF">SAMN04488074_12187</name>
</gene>
<dbReference type="Proteomes" id="UP000199682">
    <property type="component" value="Unassembled WGS sequence"/>
</dbReference>
<sequence>MDRKLPTSAEPLLAELLEIIELSTPLSWETARVSVQSTVLTSMWSLSVVTGDGTTKPATLQKAFSPKLAEFRGACYEEGRGTWYSAAITLHKGGEPDVRLYYDEKPEWRRGAWPHPGTYVRDLEFFPRAEEHVPDWLREQVDLAAEAETSGWQNER</sequence>
<organism evidence="1 2">
    <name type="scientific">Lentzea albidocapillata subsp. violacea</name>
    <dbReference type="NCBI Taxonomy" id="128104"/>
    <lineage>
        <taxon>Bacteria</taxon>
        <taxon>Bacillati</taxon>
        <taxon>Actinomycetota</taxon>
        <taxon>Actinomycetes</taxon>
        <taxon>Pseudonocardiales</taxon>
        <taxon>Pseudonocardiaceae</taxon>
        <taxon>Lentzea</taxon>
    </lineage>
</organism>
<dbReference type="AlphaFoldDB" id="A0A1G9T678"/>
<accession>A0A1G9T678</accession>
<reference evidence="2" key="1">
    <citation type="submission" date="2016-10" db="EMBL/GenBank/DDBJ databases">
        <authorList>
            <person name="Varghese N."/>
            <person name="Submissions S."/>
        </authorList>
    </citation>
    <scope>NUCLEOTIDE SEQUENCE [LARGE SCALE GENOMIC DNA]</scope>
    <source>
        <strain evidence="2">DSM 44796</strain>
    </source>
</reference>
<name>A0A1G9T678_9PSEU</name>
<dbReference type="EMBL" id="FNET01000021">
    <property type="protein sequence ID" value="SDM43132.1"/>
    <property type="molecule type" value="Genomic_DNA"/>
</dbReference>